<dbReference type="InterPro" id="IPR050490">
    <property type="entry name" value="Bact_solute-bd_prot1"/>
</dbReference>
<sequence length="441" mass="47501">MKTFLSGASCAVLATAAVTTIVAVTGIAQAGEFDGITIEAKLIGGQQYEALYARIPEWEAATGAKVDIISKKNHFELDKEFKSDIAARTTDWCVGSNHSSFASQYASLYTDLNGFIGKDVVDEFVQANIKAATFDGKLVMLPRAQFDVSALYYQKDLYEDAARAKAFEAKYGYPLAVPETWAQVKDQAIFFADPPNFYGTQYAGKDEAIVGRYYEMVVAEGGQLFNDDFSPAFNSDAGKRALQWFVDLYDAGAVPAGTTNYLWDDLGNGFASGTIALNLDWPGWAGFFNDPTASKVAGNVGVAPAPKGSAGIRTGWSGFHGFSVTEDCAHKEAAASLVEFLTNENSQKLESSAGPLPSRTAVWDYISEQAKDDPYRAEVLAAFKETAATAFAVPPTSLWIEATNLIYPELQAAILGDKTVDEALADAAEAVDDLMQEEGVY</sequence>
<dbReference type="RefSeq" id="WP_085615834.1">
    <property type="nucleotide sequence ID" value="NZ_JFKB01000002.1"/>
</dbReference>
<evidence type="ECO:0000256" key="1">
    <source>
        <dbReference type="SAM" id="SignalP"/>
    </source>
</evidence>
<dbReference type="Proteomes" id="UP000193396">
    <property type="component" value="Unassembled WGS sequence"/>
</dbReference>
<dbReference type="AlphaFoldDB" id="A0A1Y2LGD3"/>
<dbReference type="PANTHER" id="PTHR43649:SF12">
    <property type="entry name" value="DIACETYLCHITOBIOSE BINDING PROTEIN DASA"/>
    <property type="match status" value="1"/>
</dbReference>
<dbReference type="OrthoDB" id="9812682at2"/>
<keyword evidence="1" id="KW-0732">Signal</keyword>
<proteinExistence type="predicted"/>
<dbReference type="EMBL" id="JFKB01000002">
    <property type="protein sequence ID" value="OSQ49392.1"/>
    <property type="molecule type" value="Genomic_DNA"/>
</dbReference>
<feature type="chain" id="PRO_5012802106" evidence="1">
    <location>
        <begin position="31"/>
        <end position="441"/>
    </location>
</feature>
<reference evidence="2 3" key="1">
    <citation type="submission" date="2014-03" db="EMBL/GenBank/DDBJ databases">
        <title>The draft genome sequence of Thalassospira alkalitolerans JCM 18968.</title>
        <authorList>
            <person name="Lai Q."/>
            <person name="Shao Z."/>
        </authorList>
    </citation>
    <scope>NUCLEOTIDE SEQUENCE [LARGE SCALE GENOMIC DNA]</scope>
    <source>
        <strain evidence="2 3">JCM 18968</strain>
    </source>
</reference>
<dbReference type="PANTHER" id="PTHR43649">
    <property type="entry name" value="ARABINOSE-BINDING PROTEIN-RELATED"/>
    <property type="match status" value="1"/>
</dbReference>
<comment type="caution">
    <text evidence="2">The sequence shown here is derived from an EMBL/GenBank/DDBJ whole genome shotgun (WGS) entry which is preliminary data.</text>
</comment>
<dbReference type="SUPFAM" id="SSF53850">
    <property type="entry name" value="Periplasmic binding protein-like II"/>
    <property type="match status" value="1"/>
</dbReference>
<dbReference type="STRING" id="1293890.TALK_03225"/>
<organism evidence="2 3">
    <name type="scientific">Thalassospira alkalitolerans</name>
    <dbReference type="NCBI Taxonomy" id="1293890"/>
    <lineage>
        <taxon>Bacteria</taxon>
        <taxon>Pseudomonadati</taxon>
        <taxon>Pseudomonadota</taxon>
        <taxon>Alphaproteobacteria</taxon>
        <taxon>Rhodospirillales</taxon>
        <taxon>Thalassospiraceae</taxon>
        <taxon>Thalassospira</taxon>
    </lineage>
</organism>
<evidence type="ECO:0000313" key="2">
    <source>
        <dbReference type="EMBL" id="OSQ49392.1"/>
    </source>
</evidence>
<gene>
    <name evidence="2" type="ORF">TALK_03225</name>
</gene>
<dbReference type="Gene3D" id="3.40.190.10">
    <property type="entry name" value="Periplasmic binding protein-like II"/>
    <property type="match status" value="2"/>
</dbReference>
<name>A0A1Y2LGD3_9PROT</name>
<feature type="signal peptide" evidence="1">
    <location>
        <begin position="1"/>
        <end position="30"/>
    </location>
</feature>
<dbReference type="CDD" id="cd13585">
    <property type="entry name" value="PBP2_TMBP_like"/>
    <property type="match status" value="1"/>
</dbReference>
<accession>A0A1Y2LGD3</accession>
<keyword evidence="3" id="KW-1185">Reference proteome</keyword>
<protein>
    <submittedName>
        <fullName evidence="2">Sugar ABC transporter substrate-binding protein</fullName>
    </submittedName>
</protein>
<evidence type="ECO:0000313" key="3">
    <source>
        <dbReference type="Proteomes" id="UP000193396"/>
    </source>
</evidence>